<evidence type="ECO:0008006" key="3">
    <source>
        <dbReference type="Google" id="ProtNLM"/>
    </source>
</evidence>
<sequence>MADRTSSSITIDAARPAVMAVIADFPSYPRWAGQVKEAEVLSTGPDGRPAEVRFVLDAGVINDEYTLAYTWNGEESVGWRIAKEGRMVSGLTGRYVLAERGSGTEVTYELAADLKVPMIGMIKRKAEKVIVDTALKGLKKRVEAS</sequence>
<keyword evidence="2" id="KW-1185">Reference proteome</keyword>
<dbReference type="EMBL" id="JACCCO010000001">
    <property type="protein sequence ID" value="NYF38842.1"/>
    <property type="molecule type" value="Genomic_DNA"/>
</dbReference>
<proteinExistence type="predicted"/>
<organism evidence="1 2">
    <name type="scientific">Streptosporangium sandarakinum</name>
    <dbReference type="NCBI Taxonomy" id="1260955"/>
    <lineage>
        <taxon>Bacteria</taxon>
        <taxon>Bacillati</taxon>
        <taxon>Actinomycetota</taxon>
        <taxon>Actinomycetes</taxon>
        <taxon>Streptosporangiales</taxon>
        <taxon>Streptosporangiaceae</taxon>
        <taxon>Streptosporangium</taxon>
    </lineage>
</organism>
<protein>
    <recommendedName>
        <fullName evidence="3">Polyketide cyclase / dehydrase and lipid transport</fullName>
    </recommendedName>
</protein>
<dbReference type="PANTHER" id="PTHR39683">
    <property type="entry name" value="CONSERVED PROTEIN TB16.3"/>
    <property type="match status" value="1"/>
</dbReference>
<dbReference type="InterPro" id="IPR023393">
    <property type="entry name" value="START-like_dom_sf"/>
</dbReference>
<name>A0A852UP84_9ACTN</name>
<comment type="caution">
    <text evidence="1">The sequence shown here is derived from an EMBL/GenBank/DDBJ whole genome shotgun (WGS) entry which is preliminary data.</text>
</comment>
<accession>A0A852UP84</accession>
<dbReference type="Pfam" id="PF10604">
    <property type="entry name" value="Polyketide_cyc2"/>
    <property type="match status" value="1"/>
</dbReference>
<dbReference type="SUPFAM" id="SSF55961">
    <property type="entry name" value="Bet v1-like"/>
    <property type="match status" value="1"/>
</dbReference>
<dbReference type="Gene3D" id="3.30.530.20">
    <property type="match status" value="1"/>
</dbReference>
<dbReference type="RefSeq" id="WP_179818536.1">
    <property type="nucleotide sequence ID" value="NZ_JACCCO010000001.1"/>
</dbReference>
<dbReference type="InterPro" id="IPR019587">
    <property type="entry name" value="Polyketide_cyclase/dehydratase"/>
</dbReference>
<evidence type="ECO:0000313" key="2">
    <source>
        <dbReference type="Proteomes" id="UP000576393"/>
    </source>
</evidence>
<reference evidence="1 2" key="1">
    <citation type="submission" date="2020-07" db="EMBL/GenBank/DDBJ databases">
        <title>Sequencing the genomes of 1000 actinobacteria strains.</title>
        <authorList>
            <person name="Klenk H.-P."/>
        </authorList>
    </citation>
    <scope>NUCLEOTIDE SEQUENCE [LARGE SCALE GENOMIC DNA]</scope>
    <source>
        <strain evidence="1 2">DSM 45763</strain>
    </source>
</reference>
<dbReference type="AlphaFoldDB" id="A0A852UP84"/>
<dbReference type="PANTHER" id="PTHR39683:SF4">
    <property type="entry name" value="COENZYME Q-BINDING PROTEIN COQ10 START DOMAIN-CONTAINING PROTEIN"/>
    <property type="match status" value="1"/>
</dbReference>
<dbReference type="CDD" id="cd07819">
    <property type="entry name" value="SRPBCC_2"/>
    <property type="match status" value="1"/>
</dbReference>
<gene>
    <name evidence="1" type="ORF">HDA43_001001</name>
</gene>
<dbReference type="Proteomes" id="UP000576393">
    <property type="component" value="Unassembled WGS sequence"/>
</dbReference>
<evidence type="ECO:0000313" key="1">
    <source>
        <dbReference type="EMBL" id="NYF38842.1"/>
    </source>
</evidence>